<dbReference type="EMBL" id="ML995477">
    <property type="protein sequence ID" value="KAF2145777.1"/>
    <property type="molecule type" value="Genomic_DNA"/>
</dbReference>
<sequence length="399" mass="44147">MSWQDHVLKYFREMLPKLGPPKCKKVYEIHGMLDEINTIAIPDTGASVNTINTAFAQTRGYRLKSGPENRTKIKTPNGHETFSDGIVELYWTFADSPDTKHNLVFHAVTESPNDILLGMPFLEATGALTTHARRITIRKRVAESNKRNVRFQSINDSALPRARGQLDKRDVLALADTGSKVNIMSLDYAKQHGYTIDCSPDAIGALQFANGAEEQTIGRVMARWRFANGTDEHLLAFDVLKHSHYDLVVGQDVLFETGAFNNHAESIVYHVASLEQNSGRPYCPINSVRRSPKFFRGWNKSKGKGSEDGLAAQPATLGRNAELERRAKAQILIDSMPDVPAKDAAIEVEKQRCSAWHSQQPQRQQQASTTRSSSQNASTSADAGSSQRSASYSSGSSRT</sequence>
<feature type="region of interest" description="Disordered" evidence="1">
    <location>
        <begin position="296"/>
        <end position="317"/>
    </location>
</feature>
<reference evidence="2" key="1">
    <citation type="journal article" date="2020" name="Stud. Mycol.">
        <title>101 Dothideomycetes genomes: a test case for predicting lifestyles and emergence of pathogens.</title>
        <authorList>
            <person name="Haridas S."/>
            <person name="Albert R."/>
            <person name="Binder M."/>
            <person name="Bloem J."/>
            <person name="Labutti K."/>
            <person name="Salamov A."/>
            <person name="Andreopoulos B."/>
            <person name="Baker S."/>
            <person name="Barry K."/>
            <person name="Bills G."/>
            <person name="Bluhm B."/>
            <person name="Cannon C."/>
            <person name="Castanera R."/>
            <person name="Culley D."/>
            <person name="Daum C."/>
            <person name="Ezra D."/>
            <person name="Gonzalez J."/>
            <person name="Henrissat B."/>
            <person name="Kuo A."/>
            <person name="Liang C."/>
            <person name="Lipzen A."/>
            <person name="Lutzoni F."/>
            <person name="Magnuson J."/>
            <person name="Mondo S."/>
            <person name="Nolan M."/>
            <person name="Ohm R."/>
            <person name="Pangilinan J."/>
            <person name="Park H.-J."/>
            <person name="Ramirez L."/>
            <person name="Alfaro M."/>
            <person name="Sun H."/>
            <person name="Tritt A."/>
            <person name="Yoshinaga Y."/>
            <person name="Zwiers L.-H."/>
            <person name="Turgeon B."/>
            <person name="Goodwin S."/>
            <person name="Spatafora J."/>
            <person name="Crous P."/>
            <person name="Grigoriev I."/>
        </authorList>
    </citation>
    <scope>NUCLEOTIDE SEQUENCE</scope>
    <source>
        <strain evidence="2">CBS 121167</strain>
    </source>
</reference>
<dbReference type="AlphaFoldDB" id="A0A6A6BSH7"/>
<dbReference type="OrthoDB" id="6079484at2759"/>
<dbReference type="Proteomes" id="UP000799438">
    <property type="component" value="Unassembled WGS sequence"/>
</dbReference>
<dbReference type="SUPFAM" id="SSF50630">
    <property type="entry name" value="Acid proteases"/>
    <property type="match status" value="1"/>
</dbReference>
<evidence type="ECO:0000313" key="3">
    <source>
        <dbReference type="Proteomes" id="UP000799438"/>
    </source>
</evidence>
<name>A0A6A6BSH7_9PEZI</name>
<evidence type="ECO:0000313" key="2">
    <source>
        <dbReference type="EMBL" id="KAF2145777.1"/>
    </source>
</evidence>
<gene>
    <name evidence="2" type="ORF">K452DRAFT_125361</name>
</gene>
<protein>
    <recommendedName>
        <fullName evidence="4">Peptidase A2 domain-containing protein</fullName>
    </recommendedName>
</protein>
<feature type="compositionally biased region" description="Low complexity" evidence="1">
    <location>
        <begin position="358"/>
        <end position="399"/>
    </location>
</feature>
<dbReference type="RefSeq" id="XP_033401489.1">
    <property type="nucleotide sequence ID" value="XM_033535222.1"/>
</dbReference>
<dbReference type="Gene3D" id="2.40.70.10">
    <property type="entry name" value="Acid Proteases"/>
    <property type="match status" value="2"/>
</dbReference>
<accession>A0A6A6BSH7</accession>
<evidence type="ECO:0000256" key="1">
    <source>
        <dbReference type="SAM" id="MobiDB-lite"/>
    </source>
</evidence>
<dbReference type="InterPro" id="IPR021109">
    <property type="entry name" value="Peptidase_aspartic_dom_sf"/>
</dbReference>
<proteinExistence type="predicted"/>
<dbReference type="GeneID" id="54292716"/>
<organism evidence="2 3">
    <name type="scientific">Aplosporella prunicola CBS 121167</name>
    <dbReference type="NCBI Taxonomy" id="1176127"/>
    <lineage>
        <taxon>Eukaryota</taxon>
        <taxon>Fungi</taxon>
        <taxon>Dikarya</taxon>
        <taxon>Ascomycota</taxon>
        <taxon>Pezizomycotina</taxon>
        <taxon>Dothideomycetes</taxon>
        <taxon>Dothideomycetes incertae sedis</taxon>
        <taxon>Botryosphaeriales</taxon>
        <taxon>Aplosporellaceae</taxon>
        <taxon>Aplosporella</taxon>
    </lineage>
</organism>
<feature type="region of interest" description="Disordered" evidence="1">
    <location>
        <begin position="345"/>
        <end position="399"/>
    </location>
</feature>
<keyword evidence="3" id="KW-1185">Reference proteome</keyword>
<dbReference type="CDD" id="cd00303">
    <property type="entry name" value="retropepsin_like"/>
    <property type="match status" value="2"/>
</dbReference>
<evidence type="ECO:0008006" key="4">
    <source>
        <dbReference type="Google" id="ProtNLM"/>
    </source>
</evidence>